<organism evidence="1 2">
    <name type="scientific">Amycolatopsis oliviviridis</name>
    <dbReference type="NCBI Taxonomy" id="1471590"/>
    <lineage>
        <taxon>Bacteria</taxon>
        <taxon>Bacillati</taxon>
        <taxon>Actinomycetota</taxon>
        <taxon>Actinomycetes</taxon>
        <taxon>Pseudonocardiales</taxon>
        <taxon>Pseudonocardiaceae</taxon>
        <taxon>Amycolatopsis</taxon>
    </lineage>
</organism>
<dbReference type="EMBL" id="BNAY01000003">
    <property type="protein sequence ID" value="GHH13781.1"/>
    <property type="molecule type" value="Genomic_DNA"/>
</dbReference>
<protein>
    <submittedName>
        <fullName evidence="1">Uncharacterized protein</fullName>
    </submittedName>
</protein>
<keyword evidence="2" id="KW-1185">Reference proteome</keyword>
<evidence type="ECO:0000313" key="1">
    <source>
        <dbReference type="EMBL" id="GHH13781.1"/>
    </source>
</evidence>
<comment type="caution">
    <text evidence="1">The sequence shown here is derived from an EMBL/GenBank/DDBJ whole genome shotgun (WGS) entry which is preliminary data.</text>
</comment>
<reference evidence="2" key="1">
    <citation type="journal article" date="2019" name="Int. J. Syst. Evol. Microbiol.">
        <title>The Global Catalogue of Microorganisms (GCM) 10K type strain sequencing project: providing services to taxonomists for standard genome sequencing and annotation.</title>
        <authorList>
            <consortium name="The Broad Institute Genomics Platform"/>
            <consortium name="The Broad Institute Genome Sequencing Center for Infectious Disease"/>
            <person name="Wu L."/>
            <person name="Ma J."/>
        </authorList>
    </citation>
    <scope>NUCLEOTIDE SEQUENCE [LARGE SCALE GENOMIC DNA]</scope>
    <source>
        <strain evidence="2">CGMCC 4.7683</strain>
    </source>
</reference>
<dbReference type="Proteomes" id="UP000635387">
    <property type="component" value="Unassembled WGS sequence"/>
</dbReference>
<accession>A0ABQ3LF14</accession>
<evidence type="ECO:0000313" key="2">
    <source>
        <dbReference type="Proteomes" id="UP000635387"/>
    </source>
</evidence>
<gene>
    <name evidence="1" type="ORF">GCM10017790_26340</name>
</gene>
<name>A0ABQ3LF14_9PSEU</name>
<sequence length="121" mass="12808">MTSVTFDIIGLCAEPPDLGAAVGAVLPLCGGLTASTVEGRPLVQVFHRDGRLVLSIEEARLVRVPGEVRRLLGAGDEVDVPDPVWWVESRALEEDPEAETVARAFTDALLAGTGGLSWSSR</sequence>
<proteinExistence type="predicted"/>